<evidence type="ECO:0000313" key="2">
    <source>
        <dbReference type="EMBL" id="MPC67413.1"/>
    </source>
</evidence>
<feature type="region of interest" description="Disordered" evidence="1">
    <location>
        <begin position="1"/>
        <end position="27"/>
    </location>
</feature>
<organism evidence="2 3">
    <name type="scientific">Portunus trituberculatus</name>
    <name type="common">Swimming crab</name>
    <name type="synonym">Neptunus trituberculatus</name>
    <dbReference type="NCBI Taxonomy" id="210409"/>
    <lineage>
        <taxon>Eukaryota</taxon>
        <taxon>Metazoa</taxon>
        <taxon>Ecdysozoa</taxon>
        <taxon>Arthropoda</taxon>
        <taxon>Crustacea</taxon>
        <taxon>Multicrustacea</taxon>
        <taxon>Malacostraca</taxon>
        <taxon>Eumalacostraca</taxon>
        <taxon>Eucarida</taxon>
        <taxon>Decapoda</taxon>
        <taxon>Pleocyemata</taxon>
        <taxon>Brachyura</taxon>
        <taxon>Eubrachyura</taxon>
        <taxon>Portunoidea</taxon>
        <taxon>Portunidae</taxon>
        <taxon>Portuninae</taxon>
        <taxon>Portunus</taxon>
    </lineage>
</organism>
<proteinExistence type="predicted"/>
<reference evidence="2 3" key="1">
    <citation type="submission" date="2019-05" db="EMBL/GenBank/DDBJ databases">
        <title>Another draft genome of Portunus trituberculatus and its Hox gene families provides insights of decapod evolution.</title>
        <authorList>
            <person name="Jeong J.-H."/>
            <person name="Song I."/>
            <person name="Kim S."/>
            <person name="Choi T."/>
            <person name="Kim D."/>
            <person name="Ryu S."/>
            <person name="Kim W."/>
        </authorList>
    </citation>
    <scope>NUCLEOTIDE SEQUENCE [LARGE SCALE GENOMIC DNA]</scope>
    <source>
        <tissue evidence="2">Muscle</tissue>
    </source>
</reference>
<gene>
    <name evidence="2" type="ORF">E2C01_061588</name>
</gene>
<name>A0A5B7HBD9_PORTR</name>
<evidence type="ECO:0000256" key="1">
    <source>
        <dbReference type="SAM" id="MobiDB-lite"/>
    </source>
</evidence>
<dbReference type="Proteomes" id="UP000324222">
    <property type="component" value="Unassembled WGS sequence"/>
</dbReference>
<comment type="caution">
    <text evidence="2">The sequence shown here is derived from an EMBL/GenBank/DDBJ whole genome shotgun (WGS) entry which is preliminary data.</text>
</comment>
<dbReference type="AlphaFoldDB" id="A0A5B7HBD9"/>
<accession>A0A5B7HBD9</accession>
<dbReference type="EMBL" id="VSRR010026211">
    <property type="protein sequence ID" value="MPC67413.1"/>
    <property type="molecule type" value="Genomic_DNA"/>
</dbReference>
<protein>
    <submittedName>
        <fullName evidence="2">Uncharacterized protein</fullName>
    </submittedName>
</protein>
<keyword evidence="3" id="KW-1185">Reference proteome</keyword>
<sequence>MLLKTHPFQVLNGLDNSSNDSDDNAKTSSYVEKECRKLFNSGVDKIVSGQKEDKAAACT</sequence>
<evidence type="ECO:0000313" key="3">
    <source>
        <dbReference type="Proteomes" id="UP000324222"/>
    </source>
</evidence>